<dbReference type="AlphaFoldDB" id="A0A1I5VK09"/>
<dbReference type="RefSeq" id="WP_074880313.1">
    <property type="nucleotide sequence ID" value="NZ_FOXI01000018.1"/>
</dbReference>
<feature type="transmembrane region" description="Helical" evidence="1">
    <location>
        <begin position="56"/>
        <end position="73"/>
    </location>
</feature>
<evidence type="ECO:0000313" key="2">
    <source>
        <dbReference type="EMBL" id="SFQ07761.1"/>
    </source>
</evidence>
<protein>
    <submittedName>
        <fullName evidence="2">Uncharacterized protein</fullName>
    </submittedName>
</protein>
<sequence length="82" mass="9527">MEFSLPSRRRVLRFIAVFYTVTALAFFTLYEVIGVYEPLSLFAIYNSVFWPQTMTFHWLYGVLMLLGLMAAIVEPRVAEVVN</sequence>
<accession>A0A1I5VK09</accession>
<proteinExistence type="predicted"/>
<keyword evidence="1" id="KW-0812">Transmembrane</keyword>
<dbReference type="EMBL" id="FOXI01000018">
    <property type="protein sequence ID" value="SFQ07761.1"/>
    <property type="molecule type" value="Genomic_DNA"/>
</dbReference>
<gene>
    <name evidence="2" type="ORF">SAMN05216277_11841</name>
</gene>
<dbReference type="Proteomes" id="UP000183769">
    <property type="component" value="Unassembled WGS sequence"/>
</dbReference>
<evidence type="ECO:0000313" key="3">
    <source>
        <dbReference type="Proteomes" id="UP000183769"/>
    </source>
</evidence>
<evidence type="ECO:0000256" key="1">
    <source>
        <dbReference type="SAM" id="Phobius"/>
    </source>
</evidence>
<name>A0A1I5VK09_9EURY</name>
<keyword evidence="3" id="KW-1185">Reference proteome</keyword>
<keyword evidence="1" id="KW-0472">Membrane</keyword>
<organism evidence="2 3">
    <name type="scientific">Halolamina pelagica</name>
    <dbReference type="NCBI Taxonomy" id="699431"/>
    <lineage>
        <taxon>Archaea</taxon>
        <taxon>Methanobacteriati</taxon>
        <taxon>Methanobacteriota</taxon>
        <taxon>Stenosarchaea group</taxon>
        <taxon>Halobacteria</taxon>
        <taxon>Halobacteriales</taxon>
        <taxon>Haloferacaceae</taxon>
    </lineage>
</organism>
<reference evidence="3" key="1">
    <citation type="submission" date="2016-10" db="EMBL/GenBank/DDBJ databases">
        <authorList>
            <person name="Varghese N."/>
            <person name="Submissions S."/>
        </authorList>
    </citation>
    <scope>NUCLEOTIDE SEQUENCE [LARGE SCALE GENOMIC DNA]</scope>
    <source>
        <strain evidence="3">CGMCC 1.10329</strain>
    </source>
</reference>
<keyword evidence="1" id="KW-1133">Transmembrane helix</keyword>
<feature type="transmembrane region" description="Helical" evidence="1">
    <location>
        <begin position="12"/>
        <end position="36"/>
    </location>
</feature>